<dbReference type="InterPro" id="IPR002156">
    <property type="entry name" value="RNaseH_domain"/>
</dbReference>
<reference evidence="4" key="1">
    <citation type="submission" date="2018-01" db="EMBL/GenBank/DDBJ databases">
        <title>An insight into the sialome of Amazonian anophelines.</title>
        <authorList>
            <person name="Ribeiro J.M."/>
            <person name="Scarpassa V."/>
            <person name="Calvo E."/>
        </authorList>
    </citation>
    <scope>NUCLEOTIDE SEQUENCE</scope>
</reference>
<dbReference type="Pfam" id="PF00075">
    <property type="entry name" value="RNase_H"/>
    <property type="match status" value="1"/>
</dbReference>
<dbReference type="InterPro" id="IPR012337">
    <property type="entry name" value="RNaseH-like_sf"/>
</dbReference>
<dbReference type="CDD" id="cd09276">
    <property type="entry name" value="Rnase_HI_RT_non_LTR"/>
    <property type="match status" value="1"/>
</dbReference>
<dbReference type="SUPFAM" id="SSF56672">
    <property type="entry name" value="DNA/RNA polymerases"/>
    <property type="match status" value="1"/>
</dbReference>
<dbReference type="Gene3D" id="3.30.420.10">
    <property type="entry name" value="Ribonuclease H-like superfamily/Ribonuclease H"/>
    <property type="match status" value="1"/>
</dbReference>
<evidence type="ECO:0000256" key="1">
    <source>
        <dbReference type="SAM" id="Coils"/>
    </source>
</evidence>
<dbReference type="InterPro" id="IPR036397">
    <property type="entry name" value="RNaseH_sf"/>
</dbReference>
<dbReference type="CDD" id="cd01650">
    <property type="entry name" value="RT_nLTR_like"/>
    <property type="match status" value="1"/>
</dbReference>
<dbReference type="GO" id="GO:0071897">
    <property type="term" value="P:DNA biosynthetic process"/>
    <property type="evidence" value="ECO:0007669"/>
    <property type="project" value="UniProtKB-ARBA"/>
</dbReference>
<evidence type="ECO:0000313" key="4">
    <source>
        <dbReference type="EMBL" id="MBW68899.1"/>
    </source>
</evidence>
<sequence>MSIKIIQANIQGWKTNKDEIISVATKEDADILCLQETWQKTAENTQIKGYKIIQSCREDGYGGSLIAIKGCYKIGKTEIAETKSHIQVATAEIMDLDIIVSSVYIRPGTPIATYKYTIQKIITDLRESRRCKKVLVGDFNAHHQSWGNINEDSRGELLINELNDTDLMLMHNKEPTFINPDPSKSNSAIDLTIINATMYLKAKRTVTDIQIGGSGHRVIVTEIEGRGKKRDKTVILNSTSLACDIYKMNAPEYFDLNRFTKEMTTIRKANTKTITVTPKAWWDMEVEKAYEEKKTANKNYSANRTLENEINAKRKLARFRFLKKVNKTKNWEKWLERVDEQKSSSELWRLIAKCKGSKWKNDNINAIHSDLEKAKEFMKINFPNVRQANPTMVRSNITTEEELLDIKKWTRIMESKKNTAPGMDGISYGMLKMLNEEYTDRIIKDLNERWKRGKVARGLKTIKIVAIPKQGKDLQDAKNYRPISLLPTLTKMANSAVLEVLQEYTEKHHVIPSTSFGFRKRKSIHTATNLLVNEVYKNNREGNNTGVIFVDIKSAYNCVNIVKLTRILQAYMVPEGLVNWIFNLLTNRIMEIKVGKQKVTRVVSHGLPQGDVLSPTLFNIYTNELHKVNHGGRTRVIQYADDFIIMAAGTIEYIQTELQRSLDSFTNTAKGLDMEVNREKTKLMIFPREANVDINLNGQAIEKVKEYTFLGTIIDQKLNFQKHTNAAIQKAQRKLDVMKMICNRSNNIRPEKALQVHRSIIRGSMEFGASLINNANKNTLAKIDKVLHQSLRKVTGCTRTTPINSLMALAAEIPSSIRRKYVIAKEMVKAIAYSVANRQQLANVKRSATKKRYSGQELSAIENGTLTKRIPTFVPNDFKHCDIVIRKNMPGLLGSKSDQNTQAAKQICCEYINKNAKDRPRIYTDGSLTDDKCGIGIVIQEPVTTREWAYKLERNVAISTVELAAIDRALKLAIARNVRRPIILTDSKVTCEALKNALESDIVEETICNVLSNCRYAEATIQWIPSHVGIHGNERADILAKMGTTSDRIFENKESLKDIIRNLKNQMMVEANQWYTQYSADKGKTLYRVQTVIPTKMWHNKMSLKPKEIRIINRLLAGHDYSKYWLAKMKITNNENCESCHEPETGRHKTFSCVRYMVERRNRGITLERFEKSFREKDATYLKTVASFVIQNRIEF</sequence>
<dbReference type="VEuPathDB" id="VectorBase:ADAR2_009558"/>
<dbReference type="GO" id="GO:0042575">
    <property type="term" value="C:DNA polymerase complex"/>
    <property type="evidence" value="ECO:0007669"/>
    <property type="project" value="UniProtKB-ARBA"/>
</dbReference>
<dbReference type="PROSITE" id="PS50879">
    <property type="entry name" value="RNASE_H_1"/>
    <property type="match status" value="1"/>
</dbReference>
<dbReference type="PANTHER" id="PTHR36688:SF2">
    <property type="entry name" value="ENDONUCLEASE_EXONUCLEASE_PHOSPHATASE DOMAIN-CONTAINING PROTEIN"/>
    <property type="match status" value="1"/>
</dbReference>
<dbReference type="Pfam" id="PF00078">
    <property type="entry name" value="RVT_1"/>
    <property type="match status" value="1"/>
</dbReference>
<dbReference type="GO" id="GO:0004523">
    <property type="term" value="F:RNA-DNA hybrid ribonuclease activity"/>
    <property type="evidence" value="ECO:0007669"/>
    <property type="project" value="InterPro"/>
</dbReference>
<dbReference type="GO" id="GO:0003676">
    <property type="term" value="F:nucleic acid binding"/>
    <property type="evidence" value="ECO:0007669"/>
    <property type="project" value="InterPro"/>
</dbReference>
<dbReference type="SUPFAM" id="SSF56219">
    <property type="entry name" value="DNase I-like"/>
    <property type="match status" value="1"/>
</dbReference>
<dbReference type="InterPro" id="IPR052560">
    <property type="entry name" value="RdDP_mobile_element"/>
</dbReference>
<dbReference type="InterPro" id="IPR000477">
    <property type="entry name" value="RT_dom"/>
</dbReference>
<feature type="domain" description="RNase H type-1" evidence="3">
    <location>
        <begin position="916"/>
        <end position="1045"/>
    </location>
</feature>
<dbReference type="SUPFAM" id="SSF53098">
    <property type="entry name" value="Ribonuclease H-like"/>
    <property type="match status" value="1"/>
</dbReference>
<dbReference type="InterPro" id="IPR043502">
    <property type="entry name" value="DNA/RNA_pol_sf"/>
</dbReference>
<protein>
    <submittedName>
        <fullName evidence="4">Putative outcast</fullName>
    </submittedName>
</protein>
<evidence type="ECO:0000259" key="2">
    <source>
        <dbReference type="PROSITE" id="PS50878"/>
    </source>
</evidence>
<dbReference type="AlphaFoldDB" id="A0A2M4CUE4"/>
<name>A0A2M4CUE4_ANODA</name>
<organism evidence="4">
    <name type="scientific">Anopheles darlingi</name>
    <name type="common">Mosquito</name>
    <dbReference type="NCBI Taxonomy" id="43151"/>
    <lineage>
        <taxon>Eukaryota</taxon>
        <taxon>Metazoa</taxon>
        <taxon>Ecdysozoa</taxon>
        <taxon>Arthropoda</taxon>
        <taxon>Hexapoda</taxon>
        <taxon>Insecta</taxon>
        <taxon>Pterygota</taxon>
        <taxon>Neoptera</taxon>
        <taxon>Endopterygota</taxon>
        <taxon>Diptera</taxon>
        <taxon>Nematocera</taxon>
        <taxon>Culicoidea</taxon>
        <taxon>Culicidae</taxon>
        <taxon>Anophelinae</taxon>
        <taxon>Anopheles</taxon>
    </lineage>
</organism>
<evidence type="ECO:0000259" key="3">
    <source>
        <dbReference type="PROSITE" id="PS50879"/>
    </source>
</evidence>
<dbReference type="PANTHER" id="PTHR36688">
    <property type="entry name" value="ENDO/EXONUCLEASE/PHOSPHATASE DOMAIN-CONTAINING PROTEIN"/>
    <property type="match status" value="1"/>
</dbReference>
<feature type="domain" description="Reverse transcriptase" evidence="2">
    <location>
        <begin position="448"/>
        <end position="714"/>
    </location>
</feature>
<dbReference type="PROSITE" id="PS50878">
    <property type="entry name" value="RT_POL"/>
    <property type="match status" value="1"/>
</dbReference>
<dbReference type="Gene3D" id="3.60.10.10">
    <property type="entry name" value="Endonuclease/exonuclease/phosphatase"/>
    <property type="match status" value="1"/>
</dbReference>
<dbReference type="Pfam" id="PF14529">
    <property type="entry name" value="Exo_endo_phos_2"/>
    <property type="match status" value="1"/>
</dbReference>
<feature type="coiled-coil region" evidence="1">
    <location>
        <begin position="1046"/>
        <end position="1073"/>
    </location>
</feature>
<proteinExistence type="predicted"/>
<accession>A0A2M4CUE4</accession>
<dbReference type="InterPro" id="IPR005135">
    <property type="entry name" value="Endo/exonuclease/phosphatase"/>
</dbReference>
<dbReference type="EMBL" id="GGFL01004721">
    <property type="protein sequence ID" value="MBW68899.1"/>
    <property type="molecule type" value="Transcribed_RNA"/>
</dbReference>
<keyword evidence="1" id="KW-0175">Coiled coil</keyword>
<dbReference type="InterPro" id="IPR036691">
    <property type="entry name" value="Endo/exonu/phosph_ase_sf"/>
</dbReference>